<dbReference type="SUPFAM" id="SSF52266">
    <property type="entry name" value="SGNH hydrolase"/>
    <property type="match status" value="1"/>
</dbReference>
<accession>A0A7R8ALR3</accession>
<evidence type="ECO:0008006" key="5">
    <source>
        <dbReference type="Google" id="ProtNLM"/>
    </source>
</evidence>
<dbReference type="RefSeq" id="XP_041555156.1">
    <property type="nucleotide sequence ID" value="XM_041702363.1"/>
</dbReference>
<name>A0A7R8ALR3_9EURO</name>
<dbReference type="EMBL" id="AP024445">
    <property type="protein sequence ID" value="BCS22962.1"/>
    <property type="molecule type" value="Genomic_DNA"/>
</dbReference>
<sequence length="442" mass="49626">MRTLTTLLLAWLFIGPAVGRSHFQRKDPDINISISPASFLDKSSHAPRADTNSPTDLSWVKIWAALGDSFTAGIGAGQLYTWAVLTWHALGMTSLGLRYWNNGLVVSGISTFLPVAEIDHISTILQPNIRDILTELNNKVKKDGILVYTLYAQYFNTENEDCAEKHDWSFPSVAGFEALPLTVERREKFNKLVLNINNAIKEVVYEYNSNPDIGYRITTADWDVWPRQAVVGQFCVPGTGRDYPDEDQPDLHSFRPSLGSKEPGGHDGLKRRALMSRGTVNESEAQQYEAEIYNSMFYSSANPGADTIRSLEGRAPFPADCPGDDSWTYGFGLPDRWGKWFHPNELGHRTIASFVLEAIFAQRVKILGVTNEACTDTMDRTYKIYCDEVNLLGDSDERVFYDNTPDGHRYRIFRTDSSSEFSVENCKSAFKSWFIAAGLAAH</sequence>
<evidence type="ECO:0000313" key="4">
    <source>
        <dbReference type="Proteomes" id="UP000654913"/>
    </source>
</evidence>
<dbReference type="InterPro" id="IPR037460">
    <property type="entry name" value="SEST-like"/>
</dbReference>
<feature type="chain" id="PRO_5031084866" description="SGNH hydrolase-type esterase domain-containing protein" evidence="2">
    <location>
        <begin position="20"/>
        <end position="442"/>
    </location>
</feature>
<keyword evidence="2" id="KW-0732">Signal</keyword>
<dbReference type="GeneID" id="64972967"/>
<keyword evidence="4" id="KW-1185">Reference proteome</keyword>
<dbReference type="KEGG" id="apuu:APUU_31187A"/>
<reference evidence="3" key="1">
    <citation type="submission" date="2021-01" db="EMBL/GenBank/DDBJ databases">
        <authorList>
            <consortium name="Aspergillus puulaauensis MK2 genome sequencing consortium"/>
            <person name="Kazuki M."/>
            <person name="Futagami T."/>
        </authorList>
    </citation>
    <scope>NUCLEOTIDE SEQUENCE</scope>
    <source>
        <strain evidence="3">MK2</strain>
    </source>
</reference>
<evidence type="ECO:0000256" key="2">
    <source>
        <dbReference type="SAM" id="SignalP"/>
    </source>
</evidence>
<dbReference type="PANTHER" id="PTHR37981:SF1">
    <property type="entry name" value="SGNH HYDROLASE-TYPE ESTERASE DOMAIN-CONTAINING PROTEIN"/>
    <property type="match status" value="1"/>
</dbReference>
<dbReference type="GO" id="GO:0016788">
    <property type="term" value="F:hydrolase activity, acting on ester bonds"/>
    <property type="evidence" value="ECO:0007669"/>
    <property type="project" value="InterPro"/>
</dbReference>
<feature type="region of interest" description="Disordered" evidence="1">
    <location>
        <begin position="241"/>
        <end position="270"/>
    </location>
</feature>
<dbReference type="AlphaFoldDB" id="A0A7R8ALR3"/>
<organism evidence="3 4">
    <name type="scientific">Aspergillus puulaauensis</name>
    <dbReference type="NCBI Taxonomy" id="1220207"/>
    <lineage>
        <taxon>Eukaryota</taxon>
        <taxon>Fungi</taxon>
        <taxon>Dikarya</taxon>
        <taxon>Ascomycota</taxon>
        <taxon>Pezizomycotina</taxon>
        <taxon>Eurotiomycetes</taxon>
        <taxon>Eurotiomycetidae</taxon>
        <taxon>Eurotiales</taxon>
        <taxon>Aspergillaceae</taxon>
        <taxon>Aspergillus</taxon>
    </lineage>
</organism>
<dbReference type="Proteomes" id="UP000654913">
    <property type="component" value="Chromosome 3"/>
</dbReference>
<dbReference type="PANTHER" id="PTHR37981">
    <property type="entry name" value="LIPASE 2"/>
    <property type="match status" value="1"/>
</dbReference>
<dbReference type="OrthoDB" id="1896086at2759"/>
<dbReference type="GO" id="GO:0006629">
    <property type="term" value="P:lipid metabolic process"/>
    <property type="evidence" value="ECO:0007669"/>
    <property type="project" value="TreeGrafter"/>
</dbReference>
<feature type="signal peptide" evidence="2">
    <location>
        <begin position="1"/>
        <end position="19"/>
    </location>
</feature>
<protein>
    <recommendedName>
        <fullName evidence="5">SGNH hydrolase-type esterase domain-containing protein</fullName>
    </recommendedName>
</protein>
<reference evidence="3" key="2">
    <citation type="submission" date="2021-02" db="EMBL/GenBank/DDBJ databases">
        <title>Aspergillus puulaauensis MK2 genome sequence.</title>
        <authorList>
            <person name="Futagami T."/>
            <person name="Mori K."/>
            <person name="Kadooka C."/>
            <person name="Tanaka T."/>
        </authorList>
    </citation>
    <scope>NUCLEOTIDE SEQUENCE</scope>
    <source>
        <strain evidence="3">MK2</strain>
    </source>
</reference>
<evidence type="ECO:0000313" key="3">
    <source>
        <dbReference type="EMBL" id="BCS22962.1"/>
    </source>
</evidence>
<gene>
    <name evidence="3" type="ORF">APUU_31187A</name>
</gene>
<proteinExistence type="predicted"/>
<evidence type="ECO:0000256" key="1">
    <source>
        <dbReference type="SAM" id="MobiDB-lite"/>
    </source>
</evidence>